<dbReference type="PATRIC" id="fig|188932.3.peg.4564"/>
<organism evidence="1 2">
    <name type="scientific">Pedobacter cryoconitis</name>
    <dbReference type="NCBI Taxonomy" id="188932"/>
    <lineage>
        <taxon>Bacteria</taxon>
        <taxon>Pseudomonadati</taxon>
        <taxon>Bacteroidota</taxon>
        <taxon>Sphingobacteriia</taxon>
        <taxon>Sphingobacteriales</taxon>
        <taxon>Sphingobacteriaceae</taxon>
        <taxon>Pedobacter</taxon>
    </lineage>
</organism>
<keyword evidence="2" id="KW-1185">Reference proteome</keyword>
<protein>
    <recommendedName>
        <fullName evidence="3">Glycosyltransferase involved in cell wall biosynthesis</fullName>
    </recommendedName>
</protein>
<dbReference type="EMBL" id="CP014504">
    <property type="protein sequence ID" value="AMQ01245.1"/>
    <property type="molecule type" value="Genomic_DNA"/>
</dbReference>
<gene>
    <name evidence="1" type="ORF">AY601_4402</name>
</gene>
<dbReference type="Proteomes" id="UP000071561">
    <property type="component" value="Chromosome"/>
</dbReference>
<evidence type="ECO:0000313" key="2">
    <source>
        <dbReference type="Proteomes" id="UP000071561"/>
    </source>
</evidence>
<evidence type="ECO:0008006" key="3">
    <source>
        <dbReference type="Google" id="ProtNLM"/>
    </source>
</evidence>
<dbReference type="SUPFAM" id="SSF53756">
    <property type="entry name" value="UDP-Glycosyltransferase/glycogen phosphorylase"/>
    <property type="match status" value="1"/>
</dbReference>
<name>A0A127VIU7_9SPHI</name>
<proteinExistence type="predicted"/>
<accession>A0A127VIU7</accession>
<dbReference type="Gene3D" id="3.40.50.2000">
    <property type="entry name" value="Glycogen Phosphorylase B"/>
    <property type="match status" value="2"/>
</dbReference>
<dbReference type="KEGG" id="pcm:AY601_4402"/>
<reference evidence="1 2" key="1">
    <citation type="submission" date="2016-03" db="EMBL/GenBank/DDBJ databases">
        <title>Complete genome sequence of Pedobacter cryoconitis PAMC 27485.</title>
        <authorList>
            <person name="Lee J."/>
            <person name="Kim O.-S."/>
        </authorList>
    </citation>
    <scope>NUCLEOTIDE SEQUENCE [LARGE SCALE GENOMIC DNA]</scope>
    <source>
        <strain evidence="1 2">PAMC 27485</strain>
    </source>
</reference>
<dbReference type="OrthoDB" id="1406894at2"/>
<evidence type="ECO:0000313" key="1">
    <source>
        <dbReference type="EMBL" id="AMQ01245.1"/>
    </source>
</evidence>
<sequence length="407" mass="46396">MKIILVTSGQPSLNPRLVKEADTLSFAGHDVTVLYTYWNDWGTKFDGSLLKSKKWKAIRIGGDPEQKPMLYFFSRVIHKLAITFAKRIGLRYFAEFAISRNTCWLIKSAAAYPADLYIAHNLGALPAVVKAAKHHHKPCGFDAEDFHRNEVSNDQHHFDVLLKTYIENRYIPHTDYLTASSPKIAEAYQKLFPAKNPVVILNVFNKDLIDAHIIPAKPNAALKLFWCSQTIGTNRGIEDVLKALYLLKDREFELHLMGKLQYNISKEYFETLVGHMPNRLYFHDTVPPDELPAFSSQFDLGLALEPAFSINNDLALSNKIFTYMQAGLAIIASNTTSQQAFLKKYPEIGKSYEIGNIHSLSEILQQYSEHRDELYKARKAALNLAQTSLNWETEQLKFLKIIQPFIS</sequence>
<dbReference type="RefSeq" id="WP_157288057.1">
    <property type="nucleotide sequence ID" value="NZ_CP014504.1"/>
</dbReference>
<dbReference type="AlphaFoldDB" id="A0A127VIU7"/>